<name>A0A8J1TSH5_OWEFU</name>
<evidence type="ECO:0000256" key="1">
    <source>
        <dbReference type="ARBA" id="ARBA00004123"/>
    </source>
</evidence>
<dbReference type="GO" id="GO:0003697">
    <property type="term" value="F:single-stranded DNA binding"/>
    <property type="evidence" value="ECO:0007669"/>
    <property type="project" value="InterPro"/>
</dbReference>
<sequence length="232" mass="26986">MSQISTTSDIFTDFRQFLNADQELREDIRVKVRDLEQTARDILTILQAVHQPEGIKECSAICEKAKSKFDIIRTQLTALIAVIPQGQYYRFHDHWRFLLQRLVFLVAFIEYLETETLVTRESISEVLAIHVVRDDGFHIDLEDFLMGLLQMSSELSRLAINAVTAEDFSRPMRIAKFVGELDSGFRLLNLKNDSLRKRFDALKYDVKKIEEVVYDLTIRGLKPKTEVKETKE</sequence>
<dbReference type="GO" id="GO:0016070">
    <property type="term" value="P:RNA metabolic process"/>
    <property type="evidence" value="ECO:0007669"/>
    <property type="project" value="InterPro"/>
</dbReference>
<keyword evidence="7" id="KW-0540">Nuclease</keyword>
<dbReference type="CDD" id="cd14819">
    <property type="entry name" value="Translin"/>
    <property type="match status" value="1"/>
</dbReference>
<dbReference type="FunFam" id="1.20.58.190:FF:000001">
    <property type="entry name" value="Translin"/>
    <property type="match status" value="1"/>
</dbReference>
<dbReference type="InterPro" id="IPR036081">
    <property type="entry name" value="Translin_sf"/>
</dbReference>
<dbReference type="GO" id="GO:0005737">
    <property type="term" value="C:cytoplasm"/>
    <property type="evidence" value="ECO:0007669"/>
    <property type="project" value="UniProtKB-SubCell"/>
</dbReference>
<keyword evidence="9" id="KW-0378">Hydrolase</keyword>
<evidence type="ECO:0000256" key="10">
    <source>
        <dbReference type="ARBA" id="ARBA00022884"/>
    </source>
</evidence>
<comment type="caution">
    <text evidence="16">The sequence shown here is derived from an EMBL/GenBank/DDBJ whole genome shotgun (WGS) entry which is preliminary data.</text>
</comment>
<dbReference type="Gene3D" id="1.20.58.200">
    <property type="entry name" value="Translin, domain 2"/>
    <property type="match status" value="1"/>
</dbReference>
<organism evidence="16 17">
    <name type="scientific">Owenia fusiformis</name>
    <name type="common">Polychaete worm</name>
    <dbReference type="NCBI Taxonomy" id="6347"/>
    <lineage>
        <taxon>Eukaryota</taxon>
        <taxon>Metazoa</taxon>
        <taxon>Spiralia</taxon>
        <taxon>Lophotrochozoa</taxon>
        <taxon>Annelida</taxon>
        <taxon>Polychaeta</taxon>
        <taxon>Sedentaria</taxon>
        <taxon>Canalipalpata</taxon>
        <taxon>Sabellida</taxon>
        <taxon>Oweniida</taxon>
        <taxon>Oweniidae</taxon>
        <taxon>Owenia</taxon>
    </lineage>
</organism>
<gene>
    <name evidence="16" type="ORF">OFUS_LOCUS3449</name>
</gene>
<evidence type="ECO:0000313" key="16">
    <source>
        <dbReference type="EMBL" id="CAH1776257.1"/>
    </source>
</evidence>
<evidence type="ECO:0000256" key="13">
    <source>
        <dbReference type="ARBA" id="ARBA00025374"/>
    </source>
</evidence>
<evidence type="ECO:0000256" key="4">
    <source>
        <dbReference type="ARBA" id="ARBA00011685"/>
    </source>
</evidence>
<keyword evidence="12" id="KW-0539">Nucleus</keyword>
<comment type="subcellular location">
    <subcellularLocation>
        <location evidence="2">Cytoplasm</location>
    </subcellularLocation>
    <subcellularLocation>
        <location evidence="1">Nucleus</location>
    </subcellularLocation>
</comment>
<evidence type="ECO:0000256" key="2">
    <source>
        <dbReference type="ARBA" id="ARBA00004496"/>
    </source>
</evidence>
<keyword evidence="17" id="KW-1185">Reference proteome</keyword>
<comment type="function">
    <text evidence="14">Exhibits both single-stranded and double-stranded endoribonuclease activity. May act as an activator of RNA-induced silencing complex (RISC) by facilitating endonucleolytic cleavage of the siRNA passenger strand.</text>
</comment>
<dbReference type="Pfam" id="PF01997">
    <property type="entry name" value="Translin"/>
    <property type="match status" value="1"/>
</dbReference>
<dbReference type="InterPro" id="IPR033956">
    <property type="entry name" value="Translin"/>
</dbReference>
<evidence type="ECO:0000256" key="9">
    <source>
        <dbReference type="ARBA" id="ARBA00022801"/>
    </source>
</evidence>
<dbReference type="GO" id="GO:0016787">
    <property type="term" value="F:hydrolase activity"/>
    <property type="evidence" value="ECO:0007669"/>
    <property type="project" value="UniProtKB-KW"/>
</dbReference>
<evidence type="ECO:0000256" key="6">
    <source>
        <dbReference type="ARBA" id="ARBA00022490"/>
    </source>
</evidence>
<dbReference type="InterPro" id="IPR016068">
    <property type="entry name" value="Translin_N"/>
</dbReference>
<evidence type="ECO:0000256" key="12">
    <source>
        <dbReference type="ARBA" id="ARBA00023242"/>
    </source>
</evidence>
<evidence type="ECO:0000256" key="14">
    <source>
        <dbReference type="ARBA" id="ARBA00025410"/>
    </source>
</evidence>
<comment type="function">
    <text evidence="13">DNA-binding protein that specifically recognizes consensus sequences at the breakpoint junctions in chromosomal translocations, mostly involving immunoglobulin (Ig)/T-cell receptor gene segments. Seems to recognize single-stranded DNA ends generated by staggered breaks occurring at recombination hot spots.</text>
</comment>
<comment type="similarity">
    <text evidence="3">Belongs to the translin family.</text>
</comment>
<dbReference type="InterPro" id="IPR016069">
    <property type="entry name" value="Translin_C"/>
</dbReference>
<dbReference type="Proteomes" id="UP000749559">
    <property type="component" value="Unassembled WGS sequence"/>
</dbReference>
<dbReference type="GO" id="GO:0005634">
    <property type="term" value="C:nucleus"/>
    <property type="evidence" value="ECO:0007669"/>
    <property type="project" value="UniProtKB-SubCell"/>
</dbReference>
<reference evidence="16" key="1">
    <citation type="submission" date="2022-03" db="EMBL/GenBank/DDBJ databases">
        <authorList>
            <person name="Martin C."/>
        </authorList>
    </citation>
    <scope>NUCLEOTIDE SEQUENCE</scope>
</reference>
<evidence type="ECO:0000256" key="7">
    <source>
        <dbReference type="ARBA" id="ARBA00022722"/>
    </source>
</evidence>
<dbReference type="Gene3D" id="1.20.58.190">
    <property type="entry name" value="Translin, domain 1"/>
    <property type="match status" value="1"/>
</dbReference>
<keyword evidence="8" id="KW-0255">Endonuclease</keyword>
<dbReference type="EMBL" id="CAIIXF020000001">
    <property type="protein sequence ID" value="CAH1776257.1"/>
    <property type="molecule type" value="Genomic_DNA"/>
</dbReference>
<accession>A0A8J1TSH5</accession>
<evidence type="ECO:0000256" key="15">
    <source>
        <dbReference type="ARBA" id="ARBA00030513"/>
    </source>
</evidence>
<evidence type="ECO:0000256" key="5">
    <source>
        <dbReference type="ARBA" id="ARBA00022196"/>
    </source>
</evidence>
<evidence type="ECO:0000256" key="3">
    <source>
        <dbReference type="ARBA" id="ARBA00005902"/>
    </source>
</evidence>
<evidence type="ECO:0000256" key="8">
    <source>
        <dbReference type="ARBA" id="ARBA00022759"/>
    </source>
</evidence>
<keyword evidence="6" id="KW-0963">Cytoplasm</keyword>
<keyword evidence="11" id="KW-0238">DNA-binding</keyword>
<dbReference type="GO" id="GO:0003723">
    <property type="term" value="F:RNA binding"/>
    <property type="evidence" value="ECO:0007669"/>
    <property type="project" value="UniProtKB-KW"/>
</dbReference>
<dbReference type="InterPro" id="IPR002848">
    <property type="entry name" value="Translin_fam"/>
</dbReference>
<dbReference type="GO" id="GO:0004519">
    <property type="term" value="F:endonuclease activity"/>
    <property type="evidence" value="ECO:0007669"/>
    <property type="project" value="UniProtKB-KW"/>
</dbReference>
<evidence type="ECO:0000313" key="17">
    <source>
        <dbReference type="Proteomes" id="UP000749559"/>
    </source>
</evidence>
<dbReference type="PANTHER" id="PTHR10741">
    <property type="entry name" value="TRANSLIN AND TRANSLIN ASSOCIATED PROTEIN X"/>
    <property type="match status" value="1"/>
</dbReference>
<dbReference type="AlphaFoldDB" id="A0A8J1TSH5"/>
<evidence type="ECO:0000256" key="11">
    <source>
        <dbReference type="ARBA" id="ARBA00023125"/>
    </source>
</evidence>
<dbReference type="GO" id="GO:0043565">
    <property type="term" value="F:sequence-specific DNA binding"/>
    <property type="evidence" value="ECO:0007669"/>
    <property type="project" value="InterPro"/>
</dbReference>
<dbReference type="SUPFAM" id="SSF74784">
    <property type="entry name" value="Translin"/>
    <property type="match status" value="1"/>
</dbReference>
<dbReference type="FunFam" id="1.20.58.200:FF:000002">
    <property type="entry name" value="Putative translin"/>
    <property type="match status" value="1"/>
</dbReference>
<keyword evidence="10" id="KW-0694">RNA-binding</keyword>
<proteinExistence type="inferred from homology"/>
<protein>
    <recommendedName>
        <fullName evidence="5">Translin</fullName>
    </recommendedName>
    <alternativeName>
        <fullName evidence="15">Component 3 of promoter of RISC</fullName>
    </alternativeName>
</protein>
<dbReference type="OrthoDB" id="829at2759"/>
<comment type="subunit">
    <text evidence="4">Ring-shaped heterooctamer of six TSN and two TSNAX subunits, DNA/RNA binding occurs inside the ring.</text>
</comment>